<protein>
    <submittedName>
        <fullName evidence="2">Uncharacterized protein</fullName>
    </submittedName>
</protein>
<feature type="compositionally biased region" description="Polar residues" evidence="1">
    <location>
        <begin position="49"/>
        <end position="67"/>
    </location>
</feature>
<feature type="region of interest" description="Disordered" evidence="1">
    <location>
        <begin position="49"/>
        <end position="68"/>
    </location>
</feature>
<evidence type="ECO:0000313" key="3">
    <source>
        <dbReference type="Proteomes" id="UP000271624"/>
    </source>
</evidence>
<proteinExistence type="predicted"/>
<reference evidence="2" key="1">
    <citation type="submission" date="2018-12" db="EMBL/GenBank/DDBJ databases">
        <authorList>
            <person name="Will S."/>
            <person name="Neumann-Schaal M."/>
            <person name="Henke P."/>
        </authorList>
    </citation>
    <scope>NUCLEOTIDE SEQUENCE</scope>
    <source>
        <strain evidence="2">PCC 7102</strain>
    </source>
</reference>
<dbReference type="Proteomes" id="UP000271624">
    <property type="component" value="Unassembled WGS sequence"/>
</dbReference>
<dbReference type="EMBL" id="RSCL01000012">
    <property type="protein sequence ID" value="RUT03973.1"/>
    <property type="molecule type" value="Genomic_DNA"/>
</dbReference>
<reference evidence="2" key="2">
    <citation type="journal article" date="2019" name="Genome Biol. Evol.">
        <title>Day and night: Metabolic profiles and evolutionary relationships of six axenic non-marine cyanobacteria.</title>
        <authorList>
            <person name="Will S.E."/>
            <person name="Henke P."/>
            <person name="Boedeker C."/>
            <person name="Huang S."/>
            <person name="Brinkmann H."/>
            <person name="Rohde M."/>
            <person name="Jarek M."/>
            <person name="Friedl T."/>
            <person name="Seufert S."/>
            <person name="Schumacher M."/>
            <person name="Overmann J."/>
            <person name="Neumann-Schaal M."/>
            <person name="Petersen J."/>
        </authorList>
    </citation>
    <scope>NUCLEOTIDE SEQUENCE [LARGE SCALE GENOMIC DNA]</scope>
    <source>
        <strain evidence="2">PCC 7102</strain>
    </source>
</reference>
<name>A0A3S1IXC3_9CYAN</name>
<sequence length="103" mass="11827">MWSRIIFWCLFVLWILDILQPGYMRFYDARSVLSNVAAVVMKSKVVNSPKANANKPAPTQTPTNNNDEYIDTACAAPTNDFERLARIQQTGCERTRPRDENNF</sequence>
<accession>A0A3S1IXC3</accession>
<dbReference type="AlphaFoldDB" id="A0A3S1IXC3"/>
<evidence type="ECO:0000256" key="1">
    <source>
        <dbReference type="SAM" id="MobiDB-lite"/>
    </source>
</evidence>
<keyword evidence="3" id="KW-1185">Reference proteome</keyword>
<evidence type="ECO:0000313" key="2">
    <source>
        <dbReference type="EMBL" id="RUT03973.1"/>
    </source>
</evidence>
<organism evidence="2 3">
    <name type="scientific">Dulcicalothrix desertica PCC 7102</name>
    <dbReference type="NCBI Taxonomy" id="232991"/>
    <lineage>
        <taxon>Bacteria</taxon>
        <taxon>Bacillati</taxon>
        <taxon>Cyanobacteriota</taxon>
        <taxon>Cyanophyceae</taxon>
        <taxon>Nostocales</taxon>
        <taxon>Calotrichaceae</taxon>
        <taxon>Dulcicalothrix</taxon>
    </lineage>
</organism>
<gene>
    <name evidence="2" type="ORF">DSM106972_048870</name>
</gene>
<comment type="caution">
    <text evidence="2">The sequence shown here is derived from an EMBL/GenBank/DDBJ whole genome shotgun (WGS) entry which is preliminary data.</text>
</comment>